<dbReference type="PANTHER" id="PTHR34138:SF1">
    <property type="entry name" value="CELL SHAPE-DETERMINING PROTEIN MREC"/>
    <property type="match status" value="1"/>
</dbReference>
<protein>
    <recommendedName>
        <fullName evidence="2">Cell shape-determining protein MreC</fullName>
    </recommendedName>
    <alternativeName>
        <fullName evidence="4">Cell shape protein MreC</fullName>
    </alternativeName>
</protein>
<accession>A0A8J2V5F9</accession>
<feature type="compositionally biased region" description="Low complexity" evidence="6">
    <location>
        <begin position="312"/>
        <end position="331"/>
    </location>
</feature>
<evidence type="ECO:0000256" key="6">
    <source>
        <dbReference type="SAM" id="MobiDB-lite"/>
    </source>
</evidence>
<dbReference type="InterPro" id="IPR042175">
    <property type="entry name" value="Cell/Rod_MreC_2"/>
</dbReference>
<proteinExistence type="inferred from homology"/>
<evidence type="ECO:0000256" key="5">
    <source>
        <dbReference type="SAM" id="Coils"/>
    </source>
</evidence>
<dbReference type="InterPro" id="IPR007221">
    <property type="entry name" value="MreC"/>
</dbReference>
<evidence type="ECO:0000256" key="2">
    <source>
        <dbReference type="ARBA" id="ARBA00013855"/>
    </source>
</evidence>
<dbReference type="Gene3D" id="2.40.10.340">
    <property type="entry name" value="Rod shape-determining protein MreC, domain 1"/>
    <property type="match status" value="1"/>
</dbReference>
<dbReference type="PANTHER" id="PTHR34138">
    <property type="entry name" value="CELL SHAPE-DETERMINING PROTEIN MREC"/>
    <property type="match status" value="1"/>
</dbReference>
<evidence type="ECO:0000313" key="8">
    <source>
        <dbReference type="EMBL" id="GGD01435.1"/>
    </source>
</evidence>
<dbReference type="InterPro" id="IPR042177">
    <property type="entry name" value="Cell/Rod_1"/>
</dbReference>
<keyword evidence="9" id="KW-1185">Reference proteome</keyword>
<dbReference type="AlphaFoldDB" id="A0A8J2V5F9"/>
<reference evidence="8" key="2">
    <citation type="submission" date="2020-09" db="EMBL/GenBank/DDBJ databases">
        <authorList>
            <person name="Sun Q."/>
            <person name="Zhou Y."/>
        </authorList>
    </citation>
    <scope>NUCLEOTIDE SEQUENCE</scope>
    <source>
        <strain evidence="8">CGMCC 1.12921</strain>
    </source>
</reference>
<keyword evidence="5" id="KW-0175">Coiled coil</keyword>
<dbReference type="Gene3D" id="2.40.10.350">
    <property type="entry name" value="Rod shape-determining protein MreC, domain 2"/>
    <property type="match status" value="1"/>
</dbReference>
<evidence type="ECO:0000259" key="7">
    <source>
        <dbReference type="Pfam" id="PF04085"/>
    </source>
</evidence>
<name>A0A8J2V5F9_9PROT</name>
<feature type="domain" description="Rod shape-determining protein MreC beta-barrel core" evidence="7">
    <location>
        <begin position="112"/>
        <end position="253"/>
    </location>
</feature>
<dbReference type="Proteomes" id="UP000613582">
    <property type="component" value="Unassembled WGS sequence"/>
</dbReference>
<dbReference type="NCBIfam" id="TIGR00219">
    <property type="entry name" value="mreC"/>
    <property type="match status" value="1"/>
</dbReference>
<comment type="caution">
    <text evidence="8">The sequence shown here is derived from an EMBL/GenBank/DDBJ whole genome shotgun (WGS) entry which is preliminary data.</text>
</comment>
<evidence type="ECO:0000256" key="1">
    <source>
        <dbReference type="ARBA" id="ARBA00009369"/>
    </source>
</evidence>
<dbReference type="EMBL" id="BMGH01000001">
    <property type="protein sequence ID" value="GGD01435.1"/>
    <property type="molecule type" value="Genomic_DNA"/>
</dbReference>
<dbReference type="Pfam" id="PF04085">
    <property type="entry name" value="MreC"/>
    <property type="match status" value="1"/>
</dbReference>
<evidence type="ECO:0000256" key="3">
    <source>
        <dbReference type="ARBA" id="ARBA00022960"/>
    </source>
</evidence>
<reference evidence="8" key="1">
    <citation type="journal article" date="2014" name="Int. J. Syst. Evol. Microbiol.">
        <title>Complete genome sequence of Corynebacterium casei LMG S-19264T (=DSM 44701T), isolated from a smear-ripened cheese.</title>
        <authorList>
            <consortium name="US DOE Joint Genome Institute (JGI-PGF)"/>
            <person name="Walter F."/>
            <person name="Albersmeier A."/>
            <person name="Kalinowski J."/>
            <person name="Ruckert C."/>
        </authorList>
    </citation>
    <scope>NUCLEOTIDE SEQUENCE</scope>
    <source>
        <strain evidence="8">CGMCC 1.12921</strain>
    </source>
</reference>
<sequence>MIFLLTVSVLMLVVSMYGARASAFEKAREMVLDLFEPVLTVFSMPINWVDNRVGDVGDYFNVLEQNEQLRAENAELRAWMQEALTLRQQVDYFKQMMDVKVADEASFVDAQVIGESGGPYQRSLIVNAGTGDGVEVGDGVIGTSGLVGHIVTAGKSSSRVLMLTDFNNRTPVFIEGIEVEAILAGRFQDDPELKFLATRDRAGIRPGMRVITSGTGGNLPRGLAVGEIAGITDEQITVRLFAQYNNTDFVRIVDYTFAEADPEQQEELEGGVIEEGGSPAGAAPETQAAPVGSAPEAGATQDAAANISTPSATEPVDAAPVAAPVAEAIAESGDVNG</sequence>
<feature type="coiled-coil region" evidence="5">
    <location>
        <begin position="62"/>
        <end position="89"/>
    </location>
</feature>
<dbReference type="InterPro" id="IPR055342">
    <property type="entry name" value="MreC_beta-barrel_core"/>
</dbReference>
<dbReference type="GO" id="GO:0008360">
    <property type="term" value="P:regulation of cell shape"/>
    <property type="evidence" value="ECO:0007669"/>
    <property type="project" value="UniProtKB-KW"/>
</dbReference>
<evidence type="ECO:0000256" key="4">
    <source>
        <dbReference type="ARBA" id="ARBA00032089"/>
    </source>
</evidence>
<evidence type="ECO:0000313" key="9">
    <source>
        <dbReference type="Proteomes" id="UP000613582"/>
    </source>
</evidence>
<keyword evidence="3" id="KW-0133">Cell shape</keyword>
<gene>
    <name evidence="8" type="ORF">GCM10011342_08080</name>
</gene>
<comment type="similarity">
    <text evidence="1">Belongs to the MreC family.</text>
</comment>
<feature type="region of interest" description="Disordered" evidence="6">
    <location>
        <begin position="261"/>
        <end position="337"/>
    </location>
</feature>
<organism evidence="8 9">
    <name type="scientific">Aquisalinus flavus</name>
    <dbReference type="NCBI Taxonomy" id="1526572"/>
    <lineage>
        <taxon>Bacteria</taxon>
        <taxon>Pseudomonadati</taxon>
        <taxon>Pseudomonadota</taxon>
        <taxon>Alphaproteobacteria</taxon>
        <taxon>Parvularculales</taxon>
        <taxon>Parvularculaceae</taxon>
        <taxon>Aquisalinus</taxon>
    </lineage>
</organism>
<dbReference type="RefSeq" id="WP_188159997.1">
    <property type="nucleotide sequence ID" value="NZ_BMGH01000001.1"/>
</dbReference>
<dbReference type="GO" id="GO:0005886">
    <property type="term" value="C:plasma membrane"/>
    <property type="evidence" value="ECO:0007669"/>
    <property type="project" value="TreeGrafter"/>
</dbReference>